<name>A0A1C7N8F7_9FUNG</name>
<dbReference type="InParanoid" id="A0A1C7N8F7"/>
<comment type="caution">
    <text evidence="3">The sequence shown here is derived from an EMBL/GenBank/DDBJ whole genome shotgun (WGS) entry which is preliminary data.</text>
</comment>
<dbReference type="Pfam" id="PF08238">
    <property type="entry name" value="Sel1"/>
    <property type="match status" value="12"/>
</dbReference>
<feature type="region of interest" description="Disordered" evidence="2">
    <location>
        <begin position="13"/>
        <end position="80"/>
    </location>
</feature>
<protein>
    <submittedName>
        <fullName evidence="3">Uncharacterized protein</fullName>
    </submittedName>
</protein>
<evidence type="ECO:0000256" key="1">
    <source>
        <dbReference type="ARBA" id="ARBA00038101"/>
    </source>
</evidence>
<feature type="compositionally biased region" description="Low complexity" evidence="2">
    <location>
        <begin position="70"/>
        <end position="80"/>
    </location>
</feature>
<dbReference type="OrthoDB" id="2212001at2759"/>
<dbReference type="PANTHER" id="PTHR11102:SF160">
    <property type="entry name" value="ERAD-ASSOCIATED E3 UBIQUITIN-PROTEIN LIGASE COMPONENT HRD3"/>
    <property type="match status" value="1"/>
</dbReference>
<dbReference type="EMBL" id="LUGH01000399">
    <property type="protein sequence ID" value="OBZ85415.1"/>
    <property type="molecule type" value="Genomic_DNA"/>
</dbReference>
<evidence type="ECO:0000313" key="3">
    <source>
        <dbReference type="EMBL" id="OBZ85415.1"/>
    </source>
</evidence>
<dbReference type="InterPro" id="IPR006597">
    <property type="entry name" value="Sel1-like"/>
</dbReference>
<reference evidence="3 4" key="1">
    <citation type="submission" date="2016-03" db="EMBL/GenBank/DDBJ databases">
        <title>Choanephora cucurbitarum.</title>
        <authorList>
            <person name="Min B."/>
            <person name="Park H."/>
            <person name="Park J.-H."/>
            <person name="Shin H.-D."/>
            <person name="Choi I.-G."/>
        </authorList>
    </citation>
    <scope>NUCLEOTIDE SEQUENCE [LARGE SCALE GENOMIC DNA]</scope>
    <source>
        <strain evidence="3 4">KUS-F28377</strain>
    </source>
</reference>
<dbReference type="PANTHER" id="PTHR11102">
    <property type="entry name" value="SEL-1-LIKE PROTEIN"/>
    <property type="match status" value="1"/>
</dbReference>
<dbReference type="Proteomes" id="UP000093000">
    <property type="component" value="Unassembled WGS sequence"/>
</dbReference>
<evidence type="ECO:0000313" key="4">
    <source>
        <dbReference type="Proteomes" id="UP000093000"/>
    </source>
</evidence>
<comment type="similarity">
    <text evidence="1">Belongs to the sel-1 family.</text>
</comment>
<feature type="compositionally biased region" description="Polar residues" evidence="2">
    <location>
        <begin position="38"/>
        <end position="59"/>
    </location>
</feature>
<proteinExistence type="inferred from homology"/>
<keyword evidence="4" id="KW-1185">Reference proteome</keyword>
<dbReference type="SUPFAM" id="SSF81901">
    <property type="entry name" value="HCP-like"/>
    <property type="match status" value="6"/>
</dbReference>
<gene>
    <name evidence="3" type="ORF">A0J61_06539</name>
</gene>
<dbReference type="SMART" id="SM00671">
    <property type="entry name" value="SEL1"/>
    <property type="match status" value="15"/>
</dbReference>
<dbReference type="InterPro" id="IPR011990">
    <property type="entry name" value="TPR-like_helical_dom_sf"/>
</dbReference>
<dbReference type="InterPro" id="IPR050767">
    <property type="entry name" value="Sel1_AlgK"/>
</dbReference>
<accession>A0A1C7N8F7</accession>
<dbReference type="Gene3D" id="1.25.40.10">
    <property type="entry name" value="Tetratricopeptide repeat domain"/>
    <property type="match status" value="5"/>
</dbReference>
<evidence type="ECO:0000256" key="2">
    <source>
        <dbReference type="SAM" id="MobiDB-lite"/>
    </source>
</evidence>
<dbReference type="STRING" id="101091.A0A1C7N8F7"/>
<sequence length="1638" mass="186191">MAKGFFSRLFGGLAKSNKNKNASQTDSPAPDIKRPPLNQITSSNKVNHTPVSSEQSKPSPSRKPIPLLPQPQQLSKKSSLLRIDKDEDSSYFASDTKNRLTDMNEFINTLNKNDTSLYMKNLDRLSDHVSYQRNSINDEYLTISSAASSKLSLQDALFSHLSMSDCQSEASEYSNFPKIAVHAPFERPISVASSIQLIDPEDTLSSQEESMHYEKQFCDVYMNALRCLSTNPLEALQMFEWLARHGRQVYNKLNKRTQDLVSLAQYRTGRMLYESHSSEQEQEGYTYLIESSQNGHVRATFILGFYAEQKGDLVRACQLYHQAAVLGLLPAKVAFGNILLFKKQINGFQHEDAIRMLDEASRQGHAIASLSLALYYEKVNQIEEATFYCQHVQISPSSPIYCISQYQISIIYLKAGKTFVGKAFECMASAARADYYEEDGSLTKFTPALRKLGVLTLLGIGTAKNAAAAFQFIQEAAKYGDEPANILLGQMYLMGLGCPAVDRSRAMEIFINYHDNIAAKLSRGLLIMQENPQHAYREFIDVLRHEPTAFDQEHWNIRAIKYEASVRIAIWEYNGIGGAEKNPVRAFQTLKRLSEECNYSGAHYWLAWAYIEGIKLDDGTEIVSKNLDLGFNYLLQGAKQNKADCQYCLGLMLRDGYTNQHYNKKHAFSFFLEAANLNYPPALTQVGVYYFSGSLGVENGRDLDKAFAYFTAAAKHNDPLAIQYLADYMIKNTASGPINRYQIYTELNRAAGVDHDPIAYRMLALVVNSGIDLRETYENTVSPCYPVYPDLLSIYQESKTEALMTNTDIKFRFTLHCLWKAIELQDHSSGQYLCNFYHRMSEDDIIKTIETFEKVETRVPDKLSIAYAQFLKKAKNRSSALTKFIEVASYNDVTTSIGWNSRLEAAKLIVMENQGKARSKALVFSWLNEMVKYNGKNLFIPFILLAKCHENEICANCDKLFAITCYRNALKCKSTDVSLEVQARIKLAESYYQSFNDTLLQEQLDVLMPLLELINDSSEKQQRSSDLYYYKGLLALHNGTIFNYRKKAIFYLSKSQELGNILACLELGYLYGTMEGEEEQASICFEKVESSKATAISFKSRIIEAMVQMRTERIKTDSDYFVEIKKMKLAAGITYSYYNMERQALDWLQEISDEPLAQIMILYYKMKEPKERTAANIQRISELMSPYEAMHMLDYYGRMALSYGQFRLGQCYEHGHGVTIDHNKVLDFYSKACAFLQNKETYERLAEISDKSGSNEDLFPTLYNVSRNDPTALFRLGQYYHAKEPTDDPDVPCKKAADQYMKAAQAGHAESCYYYAKYCIHRVQKNSPINAAVKSKKAVNYLRIAAGKNHGPSFYELGKLEIAAGLYEEGVEDLKEADFLNYGAASLELGELYSNGFIGSISNQVTYRLAQNNEKSYNYYLRAIERGFPLAMIRIGNLYETGALGEINLSMAREWYTKALNNNSLSDGAAEYALGCLEETAFVNTSATEQQRKSAFEWFMQACQAKHKLARFKVGCYLLNGWVSQTTPQKDIELGHQMLQEEKNNGNVMAMKELARYYERLEQPQKAFDHWRKAATLTDPEAYEFIAACFEKGLLGQTVNLEEATLYRSLALDARKQAVETQRSVVGFKSDFSDERLR</sequence>
<organism evidence="3 4">
    <name type="scientific">Choanephora cucurbitarum</name>
    <dbReference type="NCBI Taxonomy" id="101091"/>
    <lineage>
        <taxon>Eukaryota</taxon>
        <taxon>Fungi</taxon>
        <taxon>Fungi incertae sedis</taxon>
        <taxon>Mucoromycota</taxon>
        <taxon>Mucoromycotina</taxon>
        <taxon>Mucoromycetes</taxon>
        <taxon>Mucorales</taxon>
        <taxon>Mucorineae</taxon>
        <taxon>Choanephoraceae</taxon>
        <taxon>Choanephoroideae</taxon>
        <taxon>Choanephora</taxon>
    </lineage>
</organism>